<evidence type="ECO:0000313" key="1">
    <source>
        <dbReference type="EMBL" id="MCK7616048.1"/>
    </source>
</evidence>
<dbReference type="RefSeq" id="WP_248160001.1">
    <property type="nucleotide sequence ID" value="NZ_JALNMJ010000040.1"/>
</dbReference>
<dbReference type="Proteomes" id="UP001431221">
    <property type="component" value="Unassembled WGS sequence"/>
</dbReference>
<sequence>MDRETVDLEYKILGQIKKYDIEAGQIFPVVQVKVNLENLGFSNDDIVSTLESMVAKNWLEPTNGPHWKLLEDGFKAMQ</sequence>
<protein>
    <submittedName>
        <fullName evidence="1">Uncharacterized protein</fullName>
    </submittedName>
</protein>
<proteinExistence type="predicted"/>
<dbReference type="EMBL" id="JALNMJ010000040">
    <property type="protein sequence ID" value="MCK7616048.1"/>
    <property type="molecule type" value="Genomic_DNA"/>
</dbReference>
<accession>A0ABT0H4L5</accession>
<comment type="caution">
    <text evidence="1">The sequence shown here is derived from an EMBL/GenBank/DDBJ whole genome shotgun (WGS) entry which is preliminary data.</text>
</comment>
<organism evidence="1 2">
    <name type="scientific">Roseibium sediminicola</name>
    <dbReference type="NCBI Taxonomy" id="2933272"/>
    <lineage>
        <taxon>Bacteria</taxon>
        <taxon>Pseudomonadati</taxon>
        <taxon>Pseudomonadota</taxon>
        <taxon>Alphaproteobacteria</taxon>
        <taxon>Hyphomicrobiales</taxon>
        <taxon>Stappiaceae</taxon>
        <taxon>Roseibium</taxon>
    </lineage>
</organism>
<gene>
    <name evidence="1" type="ORF">M0H32_28165</name>
</gene>
<reference evidence="1" key="1">
    <citation type="submission" date="2022-04" db="EMBL/GenBank/DDBJ databases">
        <title>Roseibium sp. CAU 1639 isolated from mud.</title>
        <authorList>
            <person name="Kim W."/>
        </authorList>
    </citation>
    <scope>NUCLEOTIDE SEQUENCE</scope>
    <source>
        <strain evidence="1">CAU 1639</strain>
    </source>
</reference>
<evidence type="ECO:0000313" key="2">
    <source>
        <dbReference type="Proteomes" id="UP001431221"/>
    </source>
</evidence>
<keyword evidence="2" id="KW-1185">Reference proteome</keyword>
<name>A0ABT0H4L5_9HYPH</name>